<accession>A0A8J2LY35</accession>
<dbReference type="EMBL" id="CAJVCH010556041">
    <property type="protein sequence ID" value="CAG7830481.1"/>
    <property type="molecule type" value="Genomic_DNA"/>
</dbReference>
<comment type="caution">
    <text evidence="1">The sequence shown here is derived from an EMBL/GenBank/DDBJ whole genome shotgun (WGS) entry which is preliminary data.</text>
</comment>
<reference evidence="1" key="1">
    <citation type="submission" date="2021-06" db="EMBL/GenBank/DDBJ databases">
        <authorList>
            <person name="Hodson N. C."/>
            <person name="Mongue J. A."/>
            <person name="Jaron S. K."/>
        </authorList>
    </citation>
    <scope>NUCLEOTIDE SEQUENCE</scope>
</reference>
<name>A0A8J2LY35_9HEXA</name>
<sequence length="90" mass="10556">MLAQNLQKLFSLRVPSTLLLSRCGSFVVNKSSKYKRNDDQPFFDSDTVEDPSVITVPIRLEKRLKKKVKNEKTKYFQRQRVLHESRKGSK</sequence>
<dbReference type="AlphaFoldDB" id="A0A8J2LY35"/>
<protein>
    <submittedName>
        <fullName evidence="1">Uncharacterized protein</fullName>
    </submittedName>
</protein>
<proteinExistence type="predicted"/>
<feature type="non-terminal residue" evidence="1">
    <location>
        <position position="90"/>
    </location>
</feature>
<evidence type="ECO:0000313" key="2">
    <source>
        <dbReference type="Proteomes" id="UP000708208"/>
    </source>
</evidence>
<evidence type="ECO:0000313" key="1">
    <source>
        <dbReference type="EMBL" id="CAG7830481.1"/>
    </source>
</evidence>
<keyword evidence="2" id="KW-1185">Reference proteome</keyword>
<dbReference type="Proteomes" id="UP000708208">
    <property type="component" value="Unassembled WGS sequence"/>
</dbReference>
<organism evidence="1 2">
    <name type="scientific">Allacma fusca</name>
    <dbReference type="NCBI Taxonomy" id="39272"/>
    <lineage>
        <taxon>Eukaryota</taxon>
        <taxon>Metazoa</taxon>
        <taxon>Ecdysozoa</taxon>
        <taxon>Arthropoda</taxon>
        <taxon>Hexapoda</taxon>
        <taxon>Collembola</taxon>
        <taxon>Symphypleona</taxon>
        <taxon>Sminthuridae</taxon>
        <taxon>Allacma</taxon>
    </lineage>
</organism>
<gene>
    <name evidence="1" type="ORF">AFUS01_LOCUS40280</name>
</gene>